<protein>
    <recommendedName>
        <fullName evidence="9">Lipoprotein signal peptidase</fullName>
        <ecNumber evidence="9">3.4.23.36</ecNumber>
    </recommendedName>
    <alternativeName>
        <fullName evidence="9">Prolipoprotein signal peptidase</fullName>
    </alternativeName>
    <alternativeName>
        <fullName evidence="9">Signal peptidase II</fullName>
        <shortName evidence="9">SPase II</shortName>
    </alternativeName>
</protein>
<dbReference type="PANTHER" id="PTHR33695:SF1">
    <property type="entry name" value="LIPOPROTEIN SIGNAL PEPTIDASE"/>
    <property type="match status" value="1"/>
</dbReference>
<reference evidence="11" key="1">
    <citation type="submission" date="2021-06" db="EMBL/GenBank/DDBJ databases">
        <authorList>
            <person name="Criscuolo A."/>
        </authorList>
    </citation>
    <scope>NUCLEOTIDE SEQUENCE</scope>
    <source>
        <strain evidence="11">CIP111803</strain>
    </source>
</reference>
<evidence type="ECO:0000256" key="1">
    <source>
        <dbReference type="ARBA" id="ARBA00006139"/>
    </source>
</evidence>
<evidence type="ECO:0000313" key="11">
    <source>
        <dbReference type="EMBL" id="CAG7596643.1"/>
    </source>
</evidence>
<feature type="compositionally biased region" description="Basic and acidic residues" evidence="10">
    <location>
        <begin position="229"/>
        <end position="242"/>
    </location>
</feature>
<dbReference type="Proteomes" id="UP000693892">
    <property type="component" value="Unassembled WGS sequence"/>
</dbReference>
<dbReference type="NCBIfam" id="TIGR00077">
    <property type="entry name" value="lspA"/>
    <property type="match status" value="1"/>
</dbReference>
<dbReference type="PANTHER" id="PTHR33695">
    <property type="entry name" value="LIPOPROTEIN SIGNAL PEPTIDASE"/>
    <property type="match status" value="1"/>
</dbReference>
<feature type="active site" evidence="9">
    <location>
        <position position="157"/>
    </location>
</feature>
<feature type="region of interest" description="Disordered" evidence="10">
    <location>
        <begin position="181"/>
        <end position="242"/>
    </location>
</feature>
<comment type="subcellular location">
    <subcellularLocation>
        <location evidence="9">Cell membrane</location>
        <topology evidence="9">Multi-pass membrane protein</topology>
    </subcellularLocation>
</comment>
<evidence type="ECO:0000256" key="7">
    <source>
        <dbReference type="ARBA" id="ARBA00022989"/>
    </source>
</evidence>
<feature type="active site" evidence="9">
    <location>
        <position position="141"/>
    </location>
</feature>
<name>A0A916JS48_9MICO</name>
<dbReference type="InterPro" id="IPR001872">
    <property type="entry name" value="Peptidase_A8"/>
</dbReference>
<proteinExistence type="inferred from homology"/>
<keyword evidence="4 9" id="KW-0812">Transmembrane</keyword>
<dbReference type="HAMAP" id="MF_00161">
    <property type="entry name" value="LspA"/>
    <property type="match status" value="1"/>
</dbReference>
<evidence type="ECO:0000256" key="5">
    <source>
        <dbReference type="ARBA" id="ARBA00022750"/>
    </source>
</evidence>
<evidence type="ECO:0000256" key="3">
    <source>
        <dbReference type="ARBA" id="ARBA00022670"/>
    </source>
</evidence>
<comment type="similarity">
    <text evidence="1 9">Belongs to the peptidase A8 family.</text>
</comment>
<comment type="caution">
    <text evidence="11">The sequence shown here is derived from an EMBL/GenBank/DDBJ whole genome shotgun (WGS) entry which is preliminary data.</text>
</comment>
<feature type="transmembrane region" description="Helical" evidence="9">
    <location>
        <begin position="109"/>
        <end position="125"/>
    </location>
</feature>
<evidence type="ECO:0000256" key="4">
    <source>
        <dbReference type="ARBA" id="ARBA00022692"/>
    </source>
</evidence>
<gene>
    <name evidence="11" type="primary">lspA_1</name>
    <name evidence="9" type="synonym">lspA</name>
    <name evidence="11" type="ORF">LEUCIP111803_00096</name>
</gene>
<dbReference type="AlphaFoldDB" id="A0A916JS48"/>
<feature type="compositionally biased region" description="Basic and acidic residues" evidence="10">
    <location>
        <begin position="209"/>
        <end position="220"/>
    </location>
</feature>
<evidence type="ECO:0000256" key="6">
    <source>
        <dbReference type="ARBA" id="ARBA00022801"/>
    </source>
</evidence>
<sequence length="242" mass="26391">MENKAETAAVSEGAAAVAVPRHRAQALMLLVLAVVVYAADQLSKNWVVEHLPEGRTVPVLGEFLQWHFVRNPGAAFSFATGATWVFTILAAVVLAAVLWQIRRLGSRSWAVFFALLLGGVAGNLTDRLIREPGFPVGHVIDFISTPWMMPAIYNVADIGIVSAMILFVLISLLGLPIDGGPRVRSRERQEDRDDESRPDDAQSEDPQSDDPRSDGSHPDEPSSDEPSSDEPRSDDPRSEGTR</sequence>
<keyword evidence="2 9" id="KW-1003">Cell membrane</keyword>
<keyword evidence="12" id="KW-1185">Reference proteome</keyword>
<organism evidence="11 12">
    <name type="scientific">Leucobacter soli</name>
    <dbReference type="NCBI Taxonomy" id="2812850"/>
    <lineage>
        <taxon>Bacteria</taxon>
        <taxon>Bacillati</taxon>
        <taxon>Actinomycetota</taxon>
        <taxon>Actinomycetes</taxon>
        <taxon>Micrococcales</taxon>
        <taxon>Microbacteriaceae</taxon>
        <taxon>Leucobacter</taxon>
    </lineage>
</organism>
<keyword evidence="5 9" id="KW-0064">Aspartyl protease</keyword>
<dbReference type="Pfam" id="PF01252">
    <property type="entry name" value="Peptidase_A8"/>
    <property type="match status" value="1"/>
</dbReference>
<evidence type="ECO:0000313" key="12">
    <source>
        <dbReference type="Proteomes" id="UP000693892"/>
    </source>
</evidence>
<feature type="transmembrane region" description="Helical" evidence="9">
    <location>
        <begin position="151"/>
        <end position="175"/>
    </location>
</feature>
<dbReference type="EC" id="3.4.23.36" evidence="9"/>
<keyword evidence="3 9" id="KW-0645">Protease</keyword>
<dbReference type="GO" id="GO:0006508">
    <property type="term" value="P:proteolysis"/>
    <property type="evidence" value="ECO:0007669"/>
    <property type="project" value="UniProtKB-KW"/>
</dbReference>
<feature type="transmembrane region" description="Helical" evidence="9">
    <location>
        <begin position="74"/>
        <end position="97"/>
    </location>
</feature>
<dbReference type="GO" id="GO:0004190">
    <property type="term" value="F:aspartic-type endopeptidase activity"/>
    <property type="evidence" value="ECO:0007669"/>
    <property type="project" value="UniProtKB-UniRule"/>
</dbReference>
<feature type="compositionally biased region" description="Basic and acidic residues" evidence="10">
    <location>
        <begin position="184"/>
        <end position="200"/>
    </location>
</feature>
<dbReference type="EMBL" id="CAJVAP010000001">
    <property type="protein sequence ID" value="CAG7596643.1"/>
    <property type="molecule type" value="Genomic_DNA"/>
</dbReference>
<comment type="pathway">
    <text evidence="9">Protein modification; lipoprotein biosynthesis (signal peptide cleavage).</text>
</comment>
<feature type="transmembrane region" description="Helical" evidence="9">
    <location>
        <begin position="26"/>
        <end position="43"/>
    </location>
</feature>
<keyword evidence="11" id="KW-0449">Lipoprotein</keyword>
<keyword evidence="7 9" id="KW-1133">Transmembrane helix</keyword>
<keyword evidence="8 9" id="KW-0472">Membrane</keyword>
<comment type="function">
    <text evidence="9">This protein specifically catalyzes the removal of signal peptides from prolipoproteins.</text>
</comment>
<evidence type="ECO:0000256" key="8">
    <source>
        <dbReference type="ARBA" id="ARBA00023136"/>
    </source>
</evidence>
<evidence type="ECO:0000256" key="2">
    <source>
        <dbReference type="ARBA" id="ARBA00022475"/>
    </source>
</evidence>
<keyword evidence="6 9" id="KW-0378">Hydrolase</keyword>
<comment type="catalytic activity">
    <reaction evidence="9">
        <text>Release of signal peptides from bacterial membrane prolipoproteins. Hydrolyzes -Xaa-Yaa-Zaa-|-(S,diacylglyceryl)Cys-, in which Xaa is hydrophobic (preferably Leu), and Yaa (Ala or Ser) and Zaa (Gly or Ala) have small, neutral side chains.</text>
        <dbReference type="EC" id="3.4.23.36"/>
    </reaction>
</comment>
<evidence type="ECO:0000256" key="10">
    <source>
        <dbReference type="SAM" id="MobiDB-lite"/>
    </source>
</evidence>
<evidence type="ECO:0000256" key="9">
    <source>
        <dbReference type="HAMAP-Rule" id="MF_00161"/>
    </source>
</evidence>
<accession>A0A916JS48</accession>
<dbReference type="GO" id="GO:0005886">
    <property type="term" value="C:plasma membrane"/>
    <property type="evidence" value="ECO:0007669"/>
    <property type="project" value="UniProtKB-SubCell"/>
</dbReference>